<dbReference type="AlphaFoldDB" id="A0A1Q9CGY4"/>
<evidence type="ECO:0000313" key="3">
    <source>
        <dbReference type="Proteomes" id="UP000186817"/>
    </source>
</evidence>
<reference evidence="2 3" key="1">
    <citation type="submission" date="2016-02" db="EMBL/GenBank/DDBJ databases">
        <title>Genome analysis of coral dinoflagellate symbionts highlights evolutionary adaptations to a symbiotic lifestyle.</title>
        <authorList>
            <person name="Aranda M."/>
            <person name="Li Y."/>
            <person name="Liew Y.J."/>
            <person name="Baumgarten S."/>
            <person name="Simakov O."/>
            <person name="Wilson M."/>
            <person name="Piel J."/>
            <person name="Ashoor H."/>
            <person name="Bougouffa S."/>
            <person name="Bajic V.B."/>
            <person name="Ryu T."/>
            <person name="Ravasi T."/>
            <person name="Bayer T."/>
            <person name="Micklem G."/>
            <person name="Kim H."/>
            <person name="Bhak J."/>
            <person name="Lajeunesse T.C."/>
            <person name="Voolstra C.R."/>
        </authorList>
    </citation>
    <scope>NUCLEOTIDE SEQUENCE [LARGE SCALE GENOMIC DNA]</scope>
    <source>
        <strain evidence="2 3">CCMP2467</strain>
    </source>
</reference>
<feature type="compositionally biased region" description="Basic and acidic residues" evidence="1">
    <location>
        <begin position="22"/>
        <end position="32"/>
    </location>
</feature>
<comment type="caution">
    <text evidence="2">The sequence shown here is derived from an EMBL/GenBank/DDBJ whole genome shotgun (WGS) entry which is preliminary data.</text>
</comment>
<keyword evidence="3" id="KW-1185">Reference proteome</keyword>
<organism evidence="2 3">
    <name type="scientific">Symbiodinium microadriaticum</name>
    <name type="common">Dinoflagellate</name>
    <name type="synonym">Zooxanthella microadriatica</name>
    <dbReference type="NCBI Taxonomy" id="2951"/>
    <lineage>
        <taxon>Eukaryota</taxon>
        <taxon>Sar</taxon>
        <taxon>Alveolata</taxon>
        <taxon>Dinophyceae</taxon>
        <taxon>Suessiales</taxon>
        <taxon>Symbiodiniaceae</taxon>
        <taxon>Symbiodinium</taxon>
    </lineage>
</organism>
<name>A0A1Q9CGY4_SYMMI</name>
<sequence>MTRTRAPSRTEHPLGPASNREVTSRKSEDRSGAARKVVLLASP</sequence>
<accession>A0A1Q9CGY4</accession>
<evidence type="ECO:0000256" key="1">
    <source>
        <dbReference type="SAM" id="MobiDB-lite"/>
    </source>
</evidence>
<feature type="non-terminal residue" evidence="2">
    <location>
        <position position="43"/>
    </location>
</feature>
<evidence type="ECO:0000313" key="2">
    <source>
        <dbReference type="EMBL" id="OLP82180.1"/>
    </source>
</evidence>
<dbReference type="EMBL" id="LSRX01001217">
    <property type="protein sequence ID" value="OLP82180.1"/>
    <property type="molecule type" value="Genomic_DNA"/>
</dbReference>
<proteinExistence type="predicted"/>
<feature type="region of interest" description="Disordered" evidence="1">
    <location>
        <begin position="1"/>
        <end position="43"/>
    </location>
</feature>
<dbReference type="Proteomes" id="UP000186817">
    <property type="component" value="Unassembled WGS sequence"/>
</dbReference>
<protein>
    <submittedName>
        <fullName evidence="2">Uncharacterized protein</fullName>
    </submittedName>
</protein>
<gene>
    <name evidence="2" type="ORF">AK812_SmicGene37187</name>
</gene>